<dbReference type="KEGG" id="muo:115472124"/>
<dbReference type="OrthoDB" id="8962066at2759"/>
<evidence type="ECO:0000313" key="3">
    <source>
        <dbReference type="RefSeq" id="XP_030062097.1"/>
    </source>
</evidence>
<organism evidence="2 3">
    <name type="scientific">Microcaecilia unicolor</name>
    <dbReference type="NCBI Taxonomy" id="1415580"/>
    <lineage>
        <taxon>Eukaryota</taxon>
        <taxon>Metazoa</taxon>
        <taxon>Chordata</taxon>
        <taxon>Craniata</taxon>
        <taxon>Vertebrata</taxon>
        <taxon>Euteleostomi</taxon>
        <taxon>Amphibia</taxon>
        <taxon>Gymnophiona</taxon>
        <taxon>Siphonopidae</taxon>
        <taxon>Microcaecilia</taxon>
    </lineage>
</organism>
<dbReference type="GeneID" id="115472124"/>
<keyword evidence="2" id="KW-1185">Reference proteome</keyword>
<reference evidence="3" key="1">
    <citation type="submission" date="2025-08" db="UniProtKB">
        <authorList>
            <consortium name="RefSeq"/>
        </authorList>
    </citation>
    <scope>IDENTIFICATION</scope>
</reference>
<keyword evidence="1" id="KW-1133">Transmembrane helix</keyword>
<sequence>MSALPATAGVKSHPGIIAALVVVASLALMAAVFIVKKYCFTESNVTYRYSVLRAYQEIDDLDHSTTNRLRSDDSDEDLLD</sequence>
<protein>
    <submittedName>
        <fullName evidence="3">Sortilin-like isoform X1</fullName>
    </submittedName>
</protein>
<accession>A0A6P7Y3L2</accession>
<feature type="transmembrane region" description="Helical" evidence="1">
    <location>
        <begin position="15"/>
        <end position="35"/>
    </location>
</feature>
<keyword evidence="1" id="KW-0812">Transmembrane</keyword>
<gene>
    <name evidence="3" type="primary">LOC115472124</name>
</gene>
<dbReference type="AlphaFoldDB" id="A0A6P7Y3L2"/>
<evidence type="ECO:0000313" key="2">
    <source>
        <dbReference type="Proteomes" id="UP000515156"/>
    </source>
</evidence>
<dbReference type="RefSeq" id="XP_030062097.1">
    <property type="nucleotide sequence ID" value="XM_030206237.1"/>
</dbReference>
<dbReference type="Proteomes" id="UP000515156">
    <property type="component" value="Chromosome 6"/>
</dbReference>
<name>A0A6P7Y3L2_9AMPH</name>
<evidence type="ECO:0000256" key="1">
    <source>
        <dbReference type="SAM" id="Phobius"/>
    </source>
</evidence>
<proteinExistence type="predicted"/>
<keyword evidence="1" id="KW-0472">Membrane</keyword>
<dbReference type="InParanoid" id="A0A6P7Y3L2"/>